<dbReference type="EMBL" id="CP005286">
    <property type="protein sequence ID" value="AJE33755.1"/>
    <property type="molecule type" value="Genomic_DNA"/>
</dbReference>
<evidence type="ECO:0008006" key="3">
    <source>
        <dbReference type="Google" id="ProtNLM"/>
    </source>
</evidence>
<dbReference type="STRING" id="1223515.B842_09530"/>
<dbReference type="Proteomes" id="UP000031524">
    <property type="component" value="Chromosome"/>
</dbReference>
<sequence>MQDIDSLRTLVDEIHRSRGDLAPQDYLGHARRVGPRIDETLRGLDTLAAVEEHTDLLVEAARLMQATDLAEISGDGALQDPHAGRHAEHLTALGLASGDPDLVFQGKANQLVTEIMQTTDRDAAERMLDLAEWLVVHPLRMNHEPLNQRIVRALDHLDSLLARPLDPALAAVDEEVATWLAAGPAQFSEDQVDRIVELIADRGEDLDLEAVQTLFDATMSVLDPADESIGTLVDRFRIAYEYYVALRFVDRAAAYQVLALAAAPLHESRHVVGAELLGEEGLAAVDMGTAGYRAAHNSPQWRPLMESAKETLLSGDGDVGEYIDALIHEGEFLAREDNPRDAFTSLNHAYSLARRERFLPAQVVASTGLARLYFLRSMHRDAANLFIDILTEYPQDTLTEKSDRLGYAMAELELALMHRFAGAHTTYEEMLGRAVTTMEELGLHRQVEQARAR</sequence>
<evidence type="ECO:0000313" key="1">
    <source>
        <dbReference type="EMBL" id="AJE33755.1"/>
    </source>
</evidence>
<evidence type="ECO:0000313" key="2">
    <source>
        <dbReference type="Proteomes" id="UP000031524"/>
    </source>
</evidence>
<dbReference type="AlphaFoldDB" id="A0A0B5D446"/>
<keyword evidence="2" id="KW-1185">Reference proteome</keyword>
<organism evidence="1 2">
    <name type="scientific">Corynebacterium humireducens NBRC 106098 = DSM 45392</name>
    <dbReference type="NCBI Taxonomy" id="1223515"/>
    <lineage>
        <taxon>Bacteria</taxon>
        <taxon>Bacillati</taxon>
        <taxon>Actinomycetota</taxon>
        <taxon>Actinomycetes</taxon>
        <taxon>Mycobacteriales</taxon>
        <taxon>Corynebacteriaceae</taxon>
        <taxon>Corynebacterium</taxon>
    </lineage>
</organism>
<dbReference type="OrthoDB" id="33989at2"/>
<dbReference type="InterPro" id="IPR011990">
    <property type="entry name" value="TPR-like_helical_dom_sf"/>
</dbReference>
<gene>
    <name evidence="1" type="ORF">B842_09530</name>
</gene>
<dbReference type="HOGENOM" id="CLU_603718_0_0_11"/>
<dbReference type="SUPFAM" id="SSF48452">
    <property type="entry name" value="TPR-like"/>
    <property type="match status" value="1"/>
</dbReference>
<reference evidence="1 2" key="1">
    <citation type="submission" date="2013-04" db="EMBL/GenBank/DDBJ databases">
        <title>Complete genome sequence of Corynebacterium humireducens DSM 45392(T), isolated from a wastewater-fed microbial fuel cell.</title>
        <authorList>
            <person name="Ruckert C."/>
            <person name="Albersmeier A."/>
            <person name="Kalinowski J."/>
        </authorList>
    </citation>
    <scope>NUCLEOTIDE SEQUENCE [LARGE SCALE GENOMIC DNA]</scope>
    <source>
        <strain evidence="2">MFC-5</strain>
    </source>
</reference>
<dbReference type="KEGG" id="chm:B842_09530"/>
<protein>
    <recommendedName>
        <fullName evidence="3">Tetratricopeptide repeat protein</fullName>
    </recommendedName>
</protein>
<dbReference type="RefSeq" id="WP_040086387.1">
    <property type="nucleotide sequence ID" value="NZ_BCSU01000009.1"/>
</dbReference>
<proteinExistence type="predicted"/>
<accession>A0A0B5D446</accession>
<name>A0A0B5D446_9CORY</name>